<dbReference type="PROSITE" id="PS51257">
    <property type="entry name" value="PROKAR_LIPOPROTEIN"/>
    <property type="match status" value="1"/>
</dbReference>
<evidence type="ECO:0008006" key="3">
    <source>
        <dbReference type="Google" id="ProtNLM"/>
    </source>
</evidence>
<keyword evidence="2" id="KW-1185">Reference proteome</keyword>
<evidence type="ECO:0000313" key="1">
    <source>
        <dbReference type="EMBL" id="MBB6327478.1"/>
    </source>
</evidence>
<protein>
    <recommendedName>
        <fullName evidence="3">DUF4221 domain-containing protein</fullName>
    </recommendedName>
</protein>
<organism evidence="1 2">
    <name type="scientific">Algoriphagus iocasae</name>
    <dbReference type="NCBI Taxonomy" id="1836499"/>
    <lineage>
        <taxon>Bacteria</taxon>
        <taxon>Pseudomonadati</taxon>
        <taxon>Bacteroidota</taxon>
        <taxon>Cytophagia</taxon>
        <taxon>Cytophagales</taxon>
        <taxon>Cyclobacteriaceae</taxon>
        <taxon>Algoriphagus</taxon>
    </lineage>
</organism>
<sequence length="387" mass="44151">MTQRINPAIFAIPIFVGISCSEKSTERVEESYELVKTDSFRVDNFTRVVIRDYSEQEDIYLGYAVSEDDILEISSEGEIIKRIHKKGDGPGNYGNWNPIGLAFGPNKERILELPFQVMTLNSDYETIHSYRIMSPLPIRANMPLGKTPYFQRNDTTMLLVGPSNYLSASYLIHNQEGKDTLQNFYELNLVSGSVRSVVPFEPNSVYKQSESIYKGVMGKSFFVDQKNQELAVVQELDPEILIYNLPDYSLKRTIPISYSEFITYNPVPMESAPDDPQAQNLGRLSARNQKLFNLGNGEYILQYFTGITESEFESRNSEDSPYFPSQDATEQRILIFKDGKQVGSEIPGIPGTIITILPDRKLLVQEPENTEIEEEFTRFTIYQVKLN</sequence>
<gene>
    <name evidence="1" type="ORF">FHS59_003121</name>
</gene>
<comment type="caution">
    <text evidence="1">The sequence shown here is derived from an EMBL/GenBank/DDBJ whole genome shotgun (WGS) entry which is preliminary data.</text>
</comment>
<dbReference type="EMBL" id="JACIJO010000003">
    <property type="protein sequence ID" value="MBB6327478.1"/>
    <property type="molecule type" value="Genomic_DNA"/>
</dbReference>
<dbReference type="RefSeq" id="WP_184496305.1">
    <property type="nucleotide sequence ID" value="NZ_JACIJO010000003.1"/>
</dbReference>
<accession>A0A841MXZ1</accession>
<evidence type="ECO:0000313" key="2">
    <source>
        <dbReference type="Proteomes" id="UP000588604"/>
    </source>
</evidence>
<reference evidence="1 2" key="1">
    <citation type="submission" date="2020-08" db="EMBL/GenBank/DDBJ databases">
        <title>Genomic Encyclopedia of Type Strains, Phase IV (KMG-IV): sequencing the most valuable type-strain genomes for metagenomic binning, comparative biology and taxonomic classification.</title>
        <authorList>
            <person name="Goeker M."/>
        </authorList>
    </citation>
    <scope>NUCLEOTIDE SEQUENCE [LARGE SCALE GENOMIC DNA]</scope>
    <source>
        <strain evidence="1 2">DSM 102044</strain>
    </source>
</reference>
<proteinExistence type="predicted"/>
<name>A0A841MXZ1_9BACT</name>
<dbReference type="AlphaFoldDB" id="A0A841MXZ1"/>
<dbReference type="Proteomes" id="UP000588604">
    <property type="component" value="Unassembled WGS sequence"/>
</dbReference>